<accession>A0A120MYH6</accession>
<dbReference type="RefSeq" id="WP_096353314.1">
    <property type="nucleotide sequence ID" value="NZ_AP017313.1"/>
</dbReference>
<dbReference type="Gene3D" id="3.20.20.150">
    <property type="entry name" value="Divalent-metal-dependent TIM barrel enzymes"/>
    <property type="match status" value="1"/>
</dbReference>
<evidence type="ECO:0000313" key="2">
    <source>
        <dbReference type="EMBL" id="BAU55122.1"/>
    </source>
</evidence>
<dbReference type="KEGG" id="mgot:MgSA37_03303"/>
<sequence>MNNQTRRKFLTQAGIVTAAAMIAPDLLSAKSGHVAGLQLYSLRDQLPKDVKGYIAKVARAGYKEVEPFGYSKKDGFWGLDAKAFSTLLKQNGLTTASAHFGMDQYFVEGKTDDLETYIEAANITGMTYVIIPSINGEVLKSADQFKQVAEKMNKAAELCKKAGLKLGYHNHNFEWKPVDGTTFYDVVLKETDPALVHMEMDIYWVVRAGQDPIKLFQQHPGRFALCHLKDMDKTNHNLNTEIGTGAIDFKKILSYKKLAGLKHFIVEQENFTNIDPIVSISKSAAYVKNVLGV</sequence>
<proteinExistence type="predicted"/>
<dbReference type="Pfam" id="PF01261">
    <property type="entry name" value="AP_endonuc_2"/>
    <property type="match status" value="1"/>
</dbReference>
<dbReference type="InterPro" id="IPR013022">
    <property type="entry name" value="Xyl_isomerase-like_TIM-brl"/>
</dbReference>
<keyword evidence="3" id="KW-1185">Reference proteome</keyword>
<evidence type="ECO:0000313" key="3">
    <source>
        <dbReference type="Proteomes" id="UP000218263"/>
    </source>
</evidence>
<dbReference type="PROSITE" id="PS51318">
    <property type="entry name" value="TAT"/>
    <property type="match status" value="1"/>
</dbReference>
<dbReference type="GO" id="GO:0050114">
    <property type="term" value="F:myo-inosose-2 dehydratase activity"/>
    <property type="evidence" value="ECO:0007669"/>
    <property type="project" value="UniProtKB-EC"/>
</dbReference>
<feature type="domain" description="Xylose isomerase-like TIM barrel" evidence="1">
    <location>
        <begin position="54"/>
        <end position="271"/>
    </location>
</feature>
<evidence type="ECO:0000259" key="1">
    <source>
        <dbReference type="Pfam" id="PF01261"/>
    </source>
</evidence>
<protein>
    <submittedName>
        <fullName evidence="2">Inosose dehydratase</fullName>
        <ecNumber evidence="2">4.2.1.44</ecNumber>
    </submittedName>
</protein>
<dbReference type="EMBL" id="AP017313">
    <property type="protein sequence ID" value="BAU55122.1"/>
    <property type="molecule type" value="Genomic_DNA"/>
</dbReference>
<reference evidence="2 3" key="1">
    <citation type="submission" date="2015-12" db="EMBL/GenBank/DDBJ databases">
        <title>Genome sequence of Mucilaginibacter gotjawali.</title>
        <authorList>
            <person name="Lee J.S."/>
            <person name="Lee K.C."/>
            <person name="Kim K.K."/>
            <person name="Lee B.W."/>
        </authorList>
    </citation>
    <scope>NUCLEOTIDE SEQUENCE [LARGE SCALE GENOMIC DNA]</scope>
    <source>
        <strain evidence="2 3">SA3-7</strain>
    </source>
</reference>
<dbReference type="SUPFAM" id="SSF51658">
    <property type="entry name" value="Xylose isomerase-like"/>
    <property type="match status" value="1"/>
</dbReference>
<dbReference type="AlphaFoldDB" id="A0A120MYH6"/>
<dbReference type="PANTHER" id="PTHR12110">
    <property type="entry name" value="HYDROXYPYRUVATE ISOMERASE"/>
    <property type="match status" value="1"/>
</dbReference>
<dbReference type="InterPro" id="IPR050312">
    <property type="entry name" value="IolE/XylAMocC-like"/>
</dbReference>
<keyword evidence="2" id="KW-0456">Lyase</keyword>
<dbReference type="InterPro" id="IPR006311">
    <property type="entry name" value="TAT_signal"/>
</dbReference>
<name>A0A120MYH6_9SPHI</name>
<dbReference type="EC" id="4.2.1.44" evidence="2"/>
<dbReference type="OrthoDB" id="9798407at2"/>
<organism evidence="2 3">
    <name type="scientific">Mucilaginibacter gotjawali</name>
    <dbReference type="NCBI Taxonomy" id="1550579"/>
    <lineage>
        <taxon>Bacteria</taxon>
        <taxon>Pseudomonadati</taxon>
        <taxon>Bacteroidota</taxon>
        <taxon>Sphingobacteriia</taxon>
        <taxon>Sphingobacteriales</taxon>
        <taxon>Sphingobacteriaceae</taxon>
        <taxon>Mucilaginibacter</taxon>
    </lineage>
</organism>
<dbReference type="Proteomes" id="UP000218263">
    <property type="component" value="Chromosome"/>
</dbReference>
<dbReference type="PANTHER" id="PTHR12110:SF41">
    <property type="entry name" value="INOSOSE DEHYDRATASE"/>
    <property type="match status" value="1"/>
</dbReference>
<dbReference type="GO" id="GO:0016853">
    <property type="term" value="F:isomerase activity"/>
    <property type="evidence" value="ECO:0007669"/>
    <property type="project" value="UniProtKB-KW"/>
</dbReference>
<dbReference type="InterPro" id="IPR036237">
    <property type="entry name" value="Xyl_isomerase-like_sf"/>
</dbReference>
<gene>
    <name evidence="2" type="primary">iolE_3</name>
    <name evidence="2" type="ORF">MgSA37_03303</name>
</gene>